<feature type="domain" description="Transglycosylase SLT" evidence="3">
    <location>
        <begin position="83"/>
        <end position="191"/>
    </location>
</feature>
<comment type="caution">
    <text evidence="4">The sequence shown here is derived from an EMBL/GenBank/DDBJ whole genome shotgun (WGS) entry which is preliminary data.</text>
</comment>
<keyword evidence="2" id="KW-0812">Transmembrane</keyword>
<dbReference type="EMBL" id="PQAP01000006">
    <property type="protein sequence ID" value="PWB75958.1"/>
    <property type="molecule type" value="Genomic_DNA"/>
</dbReference>
<dbReference type="Gene3D" id="1.10.530.10">
    <property type="match status" value="1"/>
</dbReference>
<accession>A0A855X458</accession>
<dbReference type="InterPro" id="IPR023346">
    <property type="entry name" value="Lysozyme-like_dom_sf"/>
</dbReference>
<evidence type="ECO:0000256" key="1">
    <source>
        <dbReference type="SAM" id="Coils"/>
    </source>
</evidence>
<evidence type="ECO:0000313" key="5">
    <source>
        <dbReference type="Proteomes" id="UP000250918"/>
    </source>
</evidence>
<dbReference type="SUPFAM" id="SSF53955">
    <property type="entry name" value="Lysozyme-like"/>
    <property type="match status" value="1"/>
</dbReference>
<reference evidence="4 5" key="1">
    <citation type="journal article" date="2018" name="ISME J.">
        <title>A methanotrophic archaeon couples anaerobic oxidation of methane to Fe(III) reduction.</title>
        <authorList>
            <person name="Cai C."/>
            <person name="Leu A.O."/>
            <person name="Xie G.J."/>
            <person name="Guo J."/>
            <person name="Feng Y."/>
            <person name="Zhao J.X."/>
            <person name="Tyson G.W."/>
            <person name="Yuan Z."/>
            <person name="Hu S."/>
        </authorList>
    </citation>
    <scope>NUCLEOTIDE SEQUENCE [LARGE SCALE GENOMIC DNA]</scope>
    <source>
        <strain evidence="4">FeB_12</strain>
    </source>
</reference>
<evidence type="ECO:0000256" key="2">
    <source>
        <dbReference type="SAM" id="Phobius"/>
    </source>
</evidence>
<feature type="coiled-coil region" evidence="1">
    <location>
        <begin position="37"/>
        <end position="64"/>
    </location>
</feature>
<dbReference type="Proteomes" id="UP000250918">
    <property type="component" value="Unassembled WGS sequence"/>
</dbReference>
<gene>
    <name evidence="4" type="ORF">C3F09_01475</name>
</gene>
<keyword evidence="2" id="KW-0472">Membrane</keyword>
<proteinExistence type="predicted"/>
<evidence type="ECO:0000313" key="4">
    <source>
        <dbReference type="EMBL" id="PWB75958.1"/>
    </source>
</evidence>
<evidence type="ECO:0000259" key="3">
    <source>
        <dbReference type="Pfam" id="PF01464"/>
    </source>
</evidence>
<dbReference type="AlphaFoldDB" id="A0A855X458"/>
<organism evidence="4 5">
    <name type="scientific">candidate division GN15 bacterium</name>
    <dbReference type="NCBI Taxonomy" id="2072418"/>
    <lineage>
        <taxon>Bacteria</taxon>
        <taxon>candidate division GN15</taxon>
    </lineage>
</organism>
<sequence>MIHIEKLGVYLSRPVAFIVVVIYLLQSALLVYLVNEKFDLEKQVNFQQKRIAELEEKLQLYKVIEDFQIGFTQEETGQLTSVIYEESKKYHYDPLFLVAVIVTESSFKKHEVSDSGAVGLMQLRSLAGSSVADVAGVPWKGKQTLMQPEANIKLGCAYLFGQILKFKDVKKALVAYNVGETKLRGLMKENKPMPRAYLNKIAELYKSLKETYTLDS</sequence>
<feature type="transmembrane region" description="Helical" evidence="2">
    <location>
        <begin position="15"/>
        <end position="34"/>
    </location>
</feature>
<dbReference type="InterPro" id="IPR008258">
    <property type="entry name" value="Transglycosylase_SLT_dom_1"/>
</dbReference>
<protein>
    <recommendedName>
        <fullName evidence="3">Transglycosylase SLT domain-containing protein</fullName>
    </recommendedName>
</protein>
<name>A0A855X458_9BACT</name>
<keyword evidence="1" id="KW-0175">Coiled coil</keyword>
<keyword evidence="2" id="KW-1133">Transmembrane helix</keyword>
<dbReference type="Pfam" id="PF01464">
    <property type="entry name" value="SLT"/>
    <property type="match status" value="1"/>
</dbReference>